<dbReference type="PANTHER" id="PTHR32196">
    <property type="entry name" value="ABC TRANSPORTER PERMEASE PROTEIN YPHD-RELATED-RELATED"/>
    <property type="match status" value="1"/>
</dbReference>
<evidence type="ECO:0000313" key="7">
    <source>
        <dbReference type="EMBL" id="KAA5547252.1"/>
    </source>
</evidence>
<evidence type="ECO:0000256" key="1">
    <source>
        <dbReference type="ARBA" id="ARBA00004651"/>
    </source>
</evidence>
<dbReference type="RefSeq" id="WP_150074421.1">
    <property type="nucleotide sequence ID" value="NZ_VWOX01000001.1"/>
</dbReference>
<reference evidence="7 8" key="1">
    <citation type="submission" date="2019-08" db="EMBL/GenBank/DDBJ databases">
        <authorList>
            <person name="Dhanesh K."/>
            <person name="Kumar G."/>
            <person name="Sasikala C."/>
            <person name="Venkata Ramana C."/>
        </authorList>
    </citation>
    <scope>NUCLEOTIDE SEQUENCE [LARGE SCALE GENOMIC DNA]</scope>
    <source>
        <strain evidence="7 8">JC645</strain>
    </source>
</reference>
<keyword evidence="4 6" id="KW-1133">Transmembrane helix</keyword>
<dbReference type="AlphaFoldDB" id="A0A5M6DLX2"/>
<keyword evidence="3 6" id="KW-0812">Transmembrane</keyword>
<feature type="transmembrane region" description="Helical" evidence="6">
    <location>
        <begin position="100"/>
        <end position="119"/>
    </location>
</feature>
<accession>A0A5M6DLX2</accession>
<dbReference type="Pfam" id="PF02653">
    <property type="entry name" value="BPD_transp_2"/>
    <property type="match status" value="1"/>
</dbReference>
<evidence type="ECO:0000256" key="5">
    <source>
        <dbReference type="ARBA" id="ARBA00023136"/>
    </source>
</evidence>
<protein>
    <submittedName>
        <fullName evidence="7">Ribose ABC transporter permease</fullName>
    </submittedName>
</protein>
<evidence type="ECO:0000256" key="4">
    <source>
        <dbReference type="ARBA" id="ARBA00022989"/>
    </source>
</evidence>
<evidence type="ECO:0000256" key="2">
    <source>
        <dbReference type="ARBA" id="ARBA00022475"/>
    </source>
</evidence>
<keyword evidence="5 6" id="KW-0472">Membrane</keyword>
<comment type="caution">
    <text evidence="7">The sequence shown here is derived from an EMBL/GenBank/DDBJ whole genome shotgun (WGS) entry which is preliminary data.</text>
</comment>
<evidence type="ECO:0000256" key="3">
    <source>
        <dbReference type="ARBA" id="ARBA00022692"/>
    </source>
</evidence>
<name>A0A5M6DLX2_9BACT</name>
<feature type="transmembrane region" description="Helical" evidence="6">
    <location>
        <begin position="131"/>
        <end position="150"/>
    </location>
</feature>
<dbReference type="InterPro" id="IPR001851">
    <property type="entry name" value="ABC_transp_permease"/>
</dbReference>
<dbReference type="EMBL" id="VWOX01000001">
    <property type="protein sequence ID" value="KAA5547252.1"/>
    <property type="molecule type" value="Genomic_DNA"/>
</dbReference>
<dbReference type="CDD" id="cd06579">
    <property type="entry name" value="TM_PBP1_transp_AraH_like"/>
    <property type="match status" value="1"/>
</dbReference>
<comment type="subcellular location">
    <subcellularLocation>
        <location evidence="1">Cell membrane</location>
        <topology evidence="1">Multi-pass membrane protein</topology>
    </subcellularLocation>
</comment>
<evidence type="ECO:0000313" key="8">
    <source>
        <dbReference type="Proteomes" id="UP000324479"/>
    </source>
</evidence>
<proteinExistence type="predicted"/>
<sequence>MSDKLTIWQHASRLQPLLVLILMIVAMSLLSDRFLTAANGWNIMRQISVNVCLSIGMTMVILSGGIDLSVGSVLALAGAITAGLIKSAVPMPWLGVELQFTTWGAIVCGLIVGWFLGWFNGQMITRLKIPPFVATLGMLSIARGLTMLWTKGFPITGLGEGFAILGTRTALGAPTPVWIAAGLVGLFVVITKKTRLGRSIYAVGGNEQTARLSGLNVNRIKVIVYSLAGVLSAVAGLIMTSRLDSAQPNAGMGYELDSIAAVVIGGTSLSGGRGSVLGTVIGCLIIGVLNSGLVLLDVSPFWQQVVKGSVILVAVAIDRMRESGE</sequence>
<feature type="transmembrane region" description="Helical" evidence="6">
    <location>
        <begin position="47"/>
        <end position="80"/>
    </location>
</feature>
<feature type="transmembrane region" description="Helical" evidence="6">
    <location>
        <begin position="276"/>
        <end position="295"/>
    </location>
</feature>
<dbReference type="Proteomes" id="UP000324479">
    <property type="component" value="Unassembled WGS sequence"/>
</dbReference>
<feature type="transmembrane region" description="Helical" evidence="6">
    <location>
        <begin position="170"/>
        <end position="190"/>
    </location>
</feature>
<dbReference type="GO" id="GO:0005886">
    <property type="term" value="C:plasma membrane"/>
    <property type="evidence" value="ECO:0007669"/>
    <property type="project" value="UniProtKB-SubCell"/>
</dbReference>
<keyword evidence="2" id="KW-1003">Cell membrane</keyword>
<organism evidence="7 8">
    <name type="scientific">Roseiconus nitratireducens</name>
    <dbReference type="NCBI Taxonomy" id="2605748"/>
    <lineage>
        <taxon>Bacteria</taxon>
        <taxon>Pseudomonadati</taxon>
        <taxon>Planctomycetota</taxon>
        <taxon>Planctomycetia</taxon>
        <taxon>Pirellulales</taxon>
        <taxon>Pirellulaceae</taxon>
        <taxon>Roseiconus</taxon>
    </lineage>
</organism>
<feature type="transmembrane region" description="Helical" evidence="6">
    <location>
        <begin position="14"/>
        <end position="35"/>
    </location>
</feature>
<evidence type="ECO:0000256" key="6">
    <source>
        <dbReference type="SAM" id="Phobius"/>
    </source>
</evidence>
<dbReference type="GO" id="GO:0022857">
    <property type="term" value="F:transmembrane transporter activity"/>
    <property type="evidence" value="ECO:0007669"/>
    <property type="project" value="InterPro"/>
</dbReference>
<keyword evidence="8" id="KW-1185">Reference proteome</keyword>
<gene>
    <name evidence="7" type="primary">rbsC</name>
    <name evidence="7" type="ORF">FYK55_02315</name>
</gene>
<feature type="transmembrane region" description="Helical" evidence="6">
    <location>
        <begin position="222"/>
        <end position="240"/>
    </location>
</feature>
<dbReference type="PANTHER" id="PTHR32196:SF72">
    <property type="entry name" value="RIBOSE IMPORT PERMEASE PROTEIN RBSC"/>
    <property type="match status" value="1"/>
</dbReference>